<feature type="region of interest" description="Disordered" evidence="1">
    <location>
        <begin position="70"/>
        <end position="91"/>
    </location>
</feature>
<evidence type="ECO:0000256" key="2">
    <source>
        <dbReference type="SAM" id="Phobius"/>
    </source>
</evidence>
<keyword evidence="2" id="KW-0812">Transmembrane</keyword>
<feature type="transmembrane region" description="Helical" evidence="2">
    <location>
        <begin position="44"/>
        <end position="61"/>
    </location>
</feature>
<evidence type="ECO:0000313" key="3">
    <source>
        <dbReference type="EMBL" id="AYO77049.1"/>
    </source>
</evidence>
<accession>A0A3G2UWG1</accession>
<reference evidence="3 4" key="1">
    <citation type="submission" date="2018-10" db="EMBL/GenBank/DDBJ databases">
        <title>Characterization and genome analysis of a novel bacterium Sphingobium yanoikuyae SJTF8 capable of degrading PAHs.</title>
        <authorList>
            <person name="Yin C."/>
            <person name="Xiong W."/>
            <person name="Liang R."/>
        </authorList>
    </citation>
    <scope>NUCLEOTIDE SEQUENCE [LARGE SCALE GENOMIC DNA]</scope>
    <source>
        <strain evidence="3 4">SJTF8</strain>
    </source>
</reference>
<sequence>MMILLYFIFIATASIWLFGIYWLWKNQNASKPSVSVNLSDRLVAIFWPPCYVAIAVALLFFKHKKRIHSNSISPSTQELAAAESAKAPSSL</sequence>
<dbReference type="Proteomes" id="UP000280708">
    <property type="component" value="Chromosome"/>
</dbReference>
<gene>
    <name evidence="3" type="ORF">EBF16_08940</name>
</gene>
<keyword evidence="2" id="KW-1133">Transmembrane helix</keyword>
<dbReference type="EMBL" id="CP033230">
    <property type="protein sequence ID" value="AYO77049.1"/>
    <property type="molecule type" value="Genomic_DNA"/>
</dbReference>
<evidence type="ECO:0000313" key="4">
    <source>
        <dbReference type="Proteomes" id="UP000280708"/>
    </source>
</evidence>
<keyword evidence="2" id="KW-0472">Membrane</keyword>
<dbReference type="AlphaFoldDB" id="A0A3G2UWG1"/>
<protein>
    <submittedName>
        <fullName evidence="3">Uncharacterized protein</fullName>
    </submittedName>
</protein>
<name>A0A3G2UWG1_SPHYA</name>
<organism evidence="3 4">
    <name type="scientific">Sphingobium yanoikuyae</name>
    <name type="common">Sphingomonas yanoikuyae</name>
    <dbReference type="NCBI Taxonomy" id="13690"/>
    <lineage>
        <taxon>Bacteria</taxon>
        <taxon>Pseudomonadati</taxon>
        <taxon>Pseudomonadota</taxon>
        <taxon>Alphaproteobacteria</taxon>
        <taxon>Sphingomonadales</taxon>
        <taxon>Sphingomonadaceae</taxon>
        <taxon>Sphingobium</taxon>
    </lineage>
</organism>
<proteinExistence type="predicted"/>
<evidence type="ECO:0000256" key="1">
    <source>
        <dbReference type="SAM" id="MobiDB-lite"/>
    </source>
</evidence>
<feature type="transmembrane region" description="Helical" evidence="2">
    <location>
        <begin position="5"/>
        <end position="24"/>
    </location>
</feature>